<dbReference type="RefSeq" id="WP_390223714.1">
    <property type="nucleotide sequence ID" value="NZ_JBHTAA010000005.1"/>
</dbReference>
<dbReference type="Proteomes" id="UP001596481">
    <property type="component" value="Unassembled WGS sequence"/>
</dbReference>
<name>A0ABD5ZGB7_9EURY</name>
<evidence type="ECO:0000313" key="4">
    <source>
        <dbReference type="Proteomes" id="UP001596481"/>
    </source>
</evidence>
<keyword evidence="4" id="KW-1185">Reference proteome</keyword>
<gene>
    <name evidence="3" type="ORF">ACFQJC_11845</name>
</gene>
<protein>
    <submittedName>
        <fullName evidence="3">DUF6684 family protein</fullName>
    </submittedName>
</protein>
<reference evidence="3 4" key="1">
    <citation type="journal article" date="2019" name="Int. J. Syst. Evol. Microbiol.">
        <title>The Global Catalogue of Microorganisms (GCM) 10K type strain sequencing project: providing services to taxonomists for standard genome sequencing and annotation.</title>
        <authorList>
            <consortium name="The Broad Institute Genomics Platform"/>
            <consortium name="The Broad Institute Genome Sequencing Center for Infectious Disease"/>
            <person name="Wu L."/>
            <person name="Ma J."/>
        </authorList>
    </citation>
    <scope>NUCLEOTIDE SEQUENCE [LARGE SCALE GENOMIC DNA]</scope>
    <source>
        <strain evidence="3 4">DSM 29988</strain>
    </source>
</reference>
<accession>A0ABD5ZGB7</accession>
<sequence length="115" mass="12112">MANKTFDKDTMLDLVVNMVPLAIILFFVVAFAVVNPFGFESLPSGLQFALLIVPFVALAVLTYLSGKAIAGAEKTGTVYPPGAATVPGIEPLHEEESELEEPKDESASAVEGDTA</sequence>
<evidence type="ECO:0000256" key="1">
    <source>
        <dbReference type="SAM" id="MobiDB-lite"/>
    </source>
</evidence>
<evidence type="ECO:0000256" key="2">
    <source>
        <dbReference type="SAM" id="Phobius"/>
    </source>
</evidence>
<proteinExistence type="predicted"/>
<organism evidence="3 4">
    <name type="scientific">Haloferax namakaokahaiae</name>
    <dbReference type="NCBI Taxonomy" id="1748331"/>
    <lineage>
        <taxon>Archaea</taxon>
        <taxon>Methanobacteriati</taxon>
        <taxon>Methanobacteriota</taxon>
        <taxon>Stenosarchaea group</taxon>
        <taxon>Halobacteria</taxon>
        <taxon>Halobacteriales</taxon>
        <taxon>Haloferacaceae</taxon>
        <taxon>Haloferax</taxon>
    </lineage>
</organism>
<evidence type="ECO:0000313" key="3">
    <source>
        <dbReference type="EMBL" id="MFC7204209.1"/>
    </source>
</evidence>
<dbReference type="AlphaFoldDB" id="A0ABD5ZGB7"/>
<comment type="caution">
    <text evidence="3">The sequence shown here is derived from an EMBL/GenBank/DDBJ whole genome shotgun (WGS) entry which is preliminary data.</text>
</comment>
<dbReference type="InterPro" id="IPR046506">
    <property type="entry name" value="DUF6684"/>
</dbReference>
<feature type="compositionally biased region" description="Acidic residues" evidence="1">
    <location>
        <begin position="93"/>
        <end position="103"/>
    </location>
</feature>
<feature type="transmembrane region" description="Helical" evidence="2">
    <location>
        <begin position="12"/>
        <end position="34"/>
    </location>
</feature>
<keyword evidence="2" id="KW-1133">Transmembrane helix</keyword>
<dbReference type="EMBL" id="JBHTAA010000005">
    <property type="protein sequence ID" value="MFC7204209.1"/>
    <property type="molecule type" value="Genomic_DNA"/>
</dbReference>
<feature type="region of interest" description="Disordered" evidence="1">
    <location>
        <begin position="81"/>
        <end position="115"/>
    </location>
</feature>
<keyword evidence="2" id="KW-0812">Transmembrane</keyword>
<feature type="transmembrane region" description="Helical" evidence="2">
    <location>
        <begin position="46"/>
        <end position="64"/>
    </location>
</feature>
<keyword evidence="2" id="KW-0472">Membrane</keyword>
<dbReference type="Pfam" id="PF20389">
    <property type="entry name" value="DUF6684"/>
    <property type="match status" value="1"/>
</dbReference>